<evidence type="ECO:0000313" key="2">
    <source>
        <dbReference type="Proteomes" id="UP001220256"/>
    </source>
</evidence>
<proteinExistence type="predicted"/>
<name>A0ABQ8WBP7_PENCH</name>
<gene>
    <name evidence="1" type="ORF">N7505_009747</name>
</gene>
<sequence>MYSAGLLNRRHKSFLRVLARLRNSNSGRDWNCQNWVGEALTELVKIGCLTKEERAAAIGEIVETILEKT</sequence>
<comment type="caution">
    <text evidence="1">The sequence shown here is derived from an EMBL/GenBank/DDBJ whole genome shotgun (WGS) entry which is preliminary data.</text>
</comment>
<organism evidence="1 2">
    <name type="scientific">Penicillium chrysogenum</name>
    <name type="common">Penicillium notatum</name>
    <dbReference type="NCBI Taxonomy" id="5076"/>
    <lineage>
        <taxon>Eukaryota</taxon>
        <taxon>Fungi</taxon>
        <taxon>Dikarya</taxon>
        <taxon>Ascomycota</taxon>
        <taxon>Pezizomycotina</taxon>
        <taxon>Eurotiomycetes</taxon>
        <taxon>Eurotiomycetidae</taxon>
        <taxon>Eurotiales</taxon>
        <taxon>Aspergillaceae</taxon>
        <taxon>Penicillium</taxon>
        <taxon>Penicillium chrysogenum species complex</taxon>
    </lineage>
</organism>
<accession>A0ABQ8WBP7</accession>
<protein>
    <submittedName>
        <fullName evidence="1">Uncharacterized protein</fullName>
    </submittedName>
</protein>
<keyword evidence="2" id="KW-1185">Reference proteome</keyword>
<dbReference type="EMBL" id="JAPVEB010000008">
    <property type="protein sequence ID" value="KAJ5260366.1"/>
    <property type="molecule type" value="Genomic_DNA"/>
</dbReference>
<reference evidence="1 2" key="1">
    <citation type="journal article" date="2023" name="IMA Fungus">
        <title>Comparative genomic study of the Penicillium genus elucidates a diverse pangenome and 15 lateral gene transfer events.</title>
        <authorList>
            <person name="Petersen C."/>
            <person name="Sorensen T."/>
            <person name="Nielsen M.R."/>
            <person name="Sondergaard T.E."/>
            <person name="Sorensen J.L."/>
            <person name="Fitzpatrick D.A."/>
            <person name="Frisvad J.C."/>
            <person name="Nielsen K.L."/>
        </authorList>
    </citation>
    <scope>NUCLEOTIDE SEQUENCE [LARGE SCALE GENOMIC DNA]</scope>
    <source>
        <strain evidence="1 2">IBT 3361</strain>
    </source>
</reference>
<evidence type="ECO:0000313" key="1">
    <source>
        <dbReference type="EMBL" id="KAJ5260366.1"/>
    </source>
</evidence>
<dbReference type="Proteomes" id="UP001220256">
    <property type="component" value="Unassembled WGS sequence"/>
</dbReference>